<feature type="transmembrane region" description="Helical" evidence="1">
    <location>
        <begin position="85"/>
        <end position="104"/>
    </location>
</feature>
<keyword evidence="1" id="KW-0472">Membrane</keyword>
<keyword evidence="3" id="KW-1185">Reference proteome</keyword>
<gene>
    <name evidence="2" type="ORF">Vau01_025570</name>
</gene>
<proteinExistence type="predicted"/>
<evidence type="ECO:0000313" key="3">
    <source>
        <dbReference type="Proteomes" id="UP000612585"/>
    </source>
</evidence>
<dbReference type="EMBL" id="BOPG01000013">
    <property type="protein sequence ID" value="GIJ55041.1"/>
    <property type="molecule type" value="Genomic_DNA"/>
</dbReference>
<dbReference type="AlphaFoldDB" id="A0A8J3Z4D6"/>
<accession>A0A8J3Z4D6</accession>
<keyword evidence="1" id="KW-0812">Transmembrane</keyword>
<reference evidence="2" key="1">
    <citation type="submission" date="2021-01" db="EMBL/GenBank/DDBJ databases">
        <title>Whole genome shotgun sequence of Virgisporangium aurantiacum NBRC 16421.</title>
        <authorList>
            <person name="Komaki H."/>
            <person name="Tamura T."/>
        </authorList>
    </citation>
    <scope>NUCLEOTIDE SEQUENCE</scope>
    <source>
        <strain evidence="2">NBRC 16421</strain>
    </source>
</reference>
<feature type="transmembrane region" description="Helical" evidence="1">
    <location>
        <begin position="181"/>
        <end position="199"/>
    </location>
</feature>
<name>A0A8J3Z4D6_9ACTN</name>
<dbReference type="Proteomes" id="UP000612585">
    <property type="component" value="Unassembled WGS sequence"/>
</dbReference>
<organism evidence="2 3">
    <name type="scientific">Virgisporangium aurantiacum</name>
    <dbReference type="NCBI Taxonomy" id="175570"/>
    <lineage>
        <taxon>Bacteria</taxon>
        <taxon>Bacillati</taxon>
        <taxon>Actinomycetota</taxon>
        <taxon>Actinomycetes</taxon>
        <taxon>Micromonosporales</taxon>
        <taxon>Micromonosporaceae</taxon>
        <taxon>Virgisporangium</taxon>
    </lineage>
</organism>
<evidence type="ECO:0000256" key="1">
    <source>
        <dbReference type="SAM" id="Phobius"/>
    </source>
</evidence>
<dbReference type="Pfam" id="PF10067">
    <property type="entry name" value="DUF2306"/>
    <property type="match status" value="1"/>
</dbReference>
<keyword evidence="1" id="KW-1133">Transmembrane helix</keyword>
<evidence type="ECO:0000313" key="2">
    <source>
        <dbReference type="EMBL" id="GIJ55041.1"/>
    </source>
</evidence>
<dbReference type="RefSeq" id="WP_203991253.1">
    <property type="nucleotide sequence ID" value="NZ_BOPG01000013.1"/>
</dbReference>
<comment type="caution">
    <text evidence="2">The sequence shown here is derived from an EMBL/GenBank/DDBJ whole genome shotgun (WGS) entry which is preliminary data.</text>
</comment>
<protein>
    <submittedName>
        <fullName evidence="2">Membrane protein</fullName>
    </submittedName>
</protein>
<feature type="transmembrane region" description="Helical" evidence="1">
    <location>
        <begin position="148"/>
        <end position="169"/>
    </location>
</feature>
<feature type="transmembrane region" description="Helical" evidence="1">
    <location>
        <begin position="50"/>
        <end position="73"/>
    </location>
</feature>
<feature type="transmembrane region" description="Helical" evidence="1">
    <location>
        <begin position="116"/>
        <end position="136"/>
    </location>
</feature>
<sequence>MTSRRWLAPTGLLLLSAIPVVAGAFRVSQLSVGAAVTPDNARFFADPVPVVVHIVTVTVFCVAGAFQFLGRGLRRPRWHRVNGRVLVPAGLGAALSGLWLTVFYPRPADVGDLVTAFRLVFGTAMAAAIVIGLIAVRRRDFTGHRAWMIRGYAIGLGAGTQAFTHGVWIAALGPVDRTGKAVAMLAGWLINLAVAEYVIRRPTFVYRKVAVR</sequence>
<dbReference type="InterPro" id="IPR018750">
    <property type="entry name" value="DUF2306_membrane"/>
</dbReference>